<accession>A0ACC0LBJ8</accession>
<sequence>MVVEFFLLSCTGIVVFLHGANFFFHAISSHLAFRSLRYTHTHTYTLSLSLSNFF</sequence>
<keyword evidence="2" id="KW-1185">Reference proteome</keyword>
<evidence type="ECO:0000313" key="1">
    <source>
        <dbReference type="EMBL" id="KAI8525553.1"/>
    </source>
</evidence>
<dbReference type="EMBL" id="CM046400">
    <property type="protein sequence ID" value="KAI8525553.1"/>
    <property type="molecule type" value="Genomic_DNA"/>
</dbReference>
<proteinExistence type="predicted"/>
<reference evidence="1" key="1">
    <citation type="submission" date="2022-02" db="EMBL/GenBank/DDBJ databases">
        <title>Plant Genome Project.</title>
        <authorList>
            <person name="Zhang R.-G."/>
        </authorList>
    </citation>
    <scope>NUCLEOTIDE SEQUENCE</scope>
    <source>
        <strain evidence="1">AT1</strain>
    </source>
</reference>
<gene>
    <name evidence="1" type="ORF">RHMOL_Rhmol13G0239200</name>
</gene>
<protein>
    <submittedName>
        <fullName evidence="1">Uncharacterized protein</fullName>
    </submittedName>
</protein>
<dbReference type="Proteomes" id="UP001062846">
    <property type="component" value="Chromosome 13"/>
</dbReference>
<evidence type="ECO:0000313" key="2">
    <source>
        <dbReference type="Proteomes" id="UP001062846"/>
    </source>
</evidence>
<comment type="caution">
    <text evidence="1">The sequence shown here is derived from an EMBL/GenBank/DDBJ whole genome shotgun (WGS) entry which is preliminary data.</text>
</comment>
<organism evidence="1 2">
    <name type="scientific">Rhododendron molle</name>
    <name type="common">Chinese azalea</name>
    <name type="synonym">Azalea mollis</name>
    <dbReference type="NCBI Taxonomy" id="49168"/>
    <lineage>
        <taxon>Eukaryota</taxon>
        <taxon>Viridiplantae</taxon>
        <taxon>Streptophyta</taxon>
        <taxon>Embryophyta</taxon>
        <taxon>Tracheophyta</taxon>
        <taxon>Spermatophyta</taxon>
        <taxon>Magnoliopsida</taxon>
        <taxon>eudicotyledons</taxon>
        <taxon>Gunneridae</taxon>
        <taxon>Pentapetalae</taxon>
        <taxon>asterids</taxon>
        <taxon>Ericales</taxon>
        <taxon>Ericaceae</taxon>
        <taxon>Ericoideae</taxon>
        <taxon>Rhodoreae</taxon>
        <taxon>Rhododendron</taxon>
    </lineage>
</organism>
<name>A0ACC0LBJ8_RHOML</name>